<organism evidence="1 2">
    <name type="scientific">Marvinbryantia formatexigens DSM 14469</name>
    <dbReference type="NCBI Taxonomy" id="478749"/>
    <lineage>
        <taxon>Bacteria</taxon>
        <taxon>Bacillati</taxon>
        <taxon>Bacillota</taxon>
        <taxon>Clostridia</taxon>
        <taxon>Lachnospirales</taxon>
        <taxon>Lachnospiraceae</taxon>
        <taxon>Marvinbryantia</taxon>
    </lineage>
</organism>
<keyword evidence="2" id="KW-1185">Reference proteome</keyword>
<reference evidence="1" key="1">
    <citation type="submission" date="2009-07" db="EMBL/GenBank/DDBJ databases">
        <authorList>
            <person name="Weinstock G."/>
            <person name="Sodergren E."/>
            <person name="Clifton S."/>
            <person name="Fulton L."/>
            <person name="Fulton B."/>
            <person name="Courtney L."/>
            <person name="Fronick C."/>
            <person name="Harrison M."/>
            <person name="Strong C."/>
            <person name="Farmer C."/>
            <person name="Delahaunty K."/>
            <person name="Markovic C."/>
            <person name="Hall O."/>
            <person name="Minx P."/>
            <person name="Tomlinson C."/>
            <person name="Mitreva M."/>
            <person name="Nelson J."/>
            <person name="Hou S."/>
            <person name="Wollam A."/>
            <person name="Pepin K.H."/>
            <person name="Johnson M."/>
            <person name="Bhonagiri V."/>
            <person name="Nash W.E."/>
            <person name="Warren W."/>
            <person name="Chinwalla A."/>
            <person name="Mardis E.R."/>
            <person name="Wilson R.K."/>
        </authorList>
    </citation>
    <scope>NUCLEOTIDE SEQUENCE [LARGE SCALE GENOMIC DNA]</scope>
    <source>
        <strain evidence="1">DSM 14469</strain>
    </source>
</reference>
<sequence length="316" mass="35825">MAVDTEIKNAVSATNQEAQYDEKAKRLLGNKIILAHILVKTVDEFQGMNPKDVVPYIEGNPFISVVPVEQGLTNTVKEKDGQRIVGMNTENAEINEGLVRFDIVFYVRMKDGVSQVIVNLEAQKDEPSSYHILNRAVFYVSRLISSQKERDFVKTNYNDIKRVFSIWVCMGMDENSMAYIHLAKDDMLGSYQWKGGLDLLNIVMIGIANELPKHDEKYELHRLLSTILSMELSVSEKLGIMENEYQISVDDELRKDVSVMCNLSQGIKEFATDEANAKFILSMYRKGYSLEQIADVAEKSIAEVEAIIKKREPVLA</sequence>
<dbReference type="AlphaFoldDB" id="C6LA41"/>
<proteinExistence type="predicted"/>
<evidence type="ECO:0000313" key="2">
    <source>
        <dbReference type="Proteomes" id="UP000005561"/>
    </source>
</evidence>
<dbReference type="EMBL" id="ACCL02000002">
    <property type="protein sequence ID" value="EET62448.1"/>
    <property type="molecule type" value="Genomic_DNA"/>
</dbReference>
<name>C6LA41_9FIRM</name>
<protein>
    <recommendedName>
        <fullName evidence="3">PD-(D/E)XK nuclease family transposase</fullName>
    </recommendedName>
</protein>
<gene>
    <name evidence="1" type="ORF">BRYFOR_05483</name>
</gene>
<accession>C6LA41</accession>
<dbReference type="Proteomes" id="UP000005561">
    <property type="component" value="Unassembled WGS sequence"/>
</dbReference>
<comment type="caution">
    <text evidence="1">The sequence shown here is derived from an EMBL/GenBank/DDBJ whole genome shotgun (WGS) entry which is preliminary data.</text>
</comment>
<evidence type="ECO:0008006" key="3">
    <source>
        <dbReference type="Google" id="ProtNLM"/>
    </source>
</evidence>
<evidence type="ECO:0000313" key="1">
    <source>
        <dbReference type="EMBL" id="EET62448.1"/>
    </source>
</evidence>
<dbReference type="eggNOG" id="COG5464">
    <property type="taxonomic scope" value="Bacteria"/>
</dbReference>